<dbReference type="RefSeq" id="WP_386763564.1">
    <property type="nucleotide sequence ID" value="NZ_JBHSTI010000002.1"/>
</dbReference>
<comment type="subunit">
    <text evidence="4">Monomer.</text>
</comment>
<feature type="binding site" evidence="4">
    <location>
        <begin position="275"/>
        <end position="281"/>
    </location>
    <ligand>
        <name>acetyl-CoA</name>
        <dbReference type="ChEBI" id="CHEBI:57288"/>
        <label>2</label>
    </ligand>
</feature>
<comment type="caution">
    <text evidence="4">Lacks conserved residue(s) required for the propagation of feature annotation.</text>
</comment>
<protein>
    <recommendedName>
        <fullName evidence="4">Mycothiol acetyltransferase</fullName>
        <shortName evidence="4">MSH acetyltransferase</shortName>
        <ecNumber evidence="4">2.3.1.189</ecNumber>
    </recommendedName>
    <alternativeName>
        <fullName evidence="4">Mycothiol synthase</fullName>
    </alternativeName>
</protein>
<gene>
    <name evidence="4 7" type="primary">mshD</name>
    <name evidence="7" type="ORF">ACFQGU_01425</name>
</gene>
<dbReference type="SUPFAM" id="SSF55729">
    <property type="entry name" value="Acyl-CoA N-acyltransferases (Nat)"/>
    <property type="match status" value="1"/>
</dbReference>
<feature type="domain" description="N-acetyltransferase" evidence="6">
    <location>
        <begin position="155"/>
        <end position="335"/>
    </location>
</feature>
<feature type="region of interest" description="Disordered" evidence="5">
    <location>
        <begin position="230"/>
        <end position="260"/>
    </location>
</feature>
<feature type="binding site" evidence="4">
    <location>
        <position position="302"/>
    </location>
    <ligand>
        <name>1D-myo-inositol 2-(L-cysteinylamino)-2-deoxy-alpha-D-glucopyranoside</name>
        <dbReference type="ChEBI" id="CHEBI:58887"/>
    </ligand>
</feature>
<proteinExistence type="inferred from homology"/>
<evidence type="ECO:0000259" key="6">
    <source>
        <dbReference type="PROSITE" id="PS51186"/>
    </source>
</evidence>
<dbReference type="InterPro" id="IPR016181">
    <property type="entry name" value="Acyl_CoA_acyltransferase"/>
</dbReference>
<comment type="similarity">
    <text evidence="4">Belongs to the acetyltransferase family. MshD subfamily.</text>
</comment>
<organism evidence="7 8">
    <name type="scientific">Longivirga aurantiaca</name>
    <dbReference type="NCBI Taxonomy" id="1837743"/>
    <lineage>
        <taxon>Bacteria</taxon>
        <taxon>Bacillati</taxon>
        <taxon>Actinomycetota</taxon>
        <taxon>Actinomycetes</taxon>
        <taxon>Sporichthyales</taxon>
        <taxon>Sporichthyaceae</taxon>
        <taxon>Longivirga</taxon>
    </lineage>
</organism>
<dbReference type="InterPro" id="IPR050832">
    <property type="entry name" value="Bact_Acetyltransf"/>
</dbReference>
<dbReference type="PIRSF" id="PIRSF021524">
    <property type="entry name" value="MSH_acetyltransferase"/>
    <property type="match status" value="1"/>
</dbReference>
<evidence type="ECO:0000313" key="7">
    <source>
        <dbReference type="EMBL" id="MFC6236521.1"/>
    </source>
</evidence>
<dbReference type="Pfam" id="PF13508">
    <property type="entry name" value="Acetyltransf_7"/>
    <property type="match status" value="1"/>
</dbReference>
<dbReference type="GO" id="GO:0035447">
    <property type="term" value="F:mycothiol synthase activity"/>
    <property type="evidence" value="ECO:0007669"/>
    <property type="project" value="UniProtKB-EC"/>
</dbReference>
<feature type="binding site" evidence="4">
    <location>
        <position position="225"/>
    </location>
    <ligand>
        <name>1D-myo-inositol 2-(L-cysteinylamino)-2-deoxy-alpha-D-glucopyranoside</name>
        <dbReference type="ChEBI" id="CHEBI:58887"/>
    </ligand>
</feature>
<sequence>MDVQWEVLRHLDETDVREVGLLVEQVTESDGTRPLSEHVMLHLRYGGDVDVRHVLARSEGRLVGYAHLDVTDKVAGSSAELAVTPDARRQGVGHGIVQHLLDESPDGRLRLWSHGEQGGAAPLAASLGFVRSRVLWQMRRSLFAALPAASLPDGVRLRSFLPGLDDDEWLALNAAAFVDLPDQGGWTLEDLHVRMREPWFDAAGFLVAVEDGPQGERMVGFHWTKIHGADHHHGGGHDHEPGHSHGHSDDPQHTLGHGHEPMGEVYVVGVAPDQTGRGLGRALTLAGLAHLRSKGLPDAMLYVDASNTGAIRLYESLGFTRWDIDVEFTTGPSPA</sequence>
<comment type="catalytic activity">
    <reaction evidence="4">
        <text>1D-myo-inositol 2-(L-cysteinylamino)-2-deoxy-alpha-D-glucopyranoside + acetyl-CoA = mycothiol + CoA + H(+)</text>
        <dbReference type="Rhea" id="RHEA:26172"/>
        <dbReference type="ChEBI" id="CHEBI:15378"/>
        <dbReference type="ChEBI" id="CHEBI:16768"/>
        <dbReference type="ChEBI" id="CHEBI:57287"/>
        <dbReference type="ChEBI" id="CHEBI:57288"/>
        <dbReference type="ChEBI" id="CHEBI:58887"/>
        <dbReference type="EC" id="2.3.1.189"/>
    </reaction>
</comment>
<dbReference type="InterPro" id="IPR000182">
    <property type="entry name" value="GNAT_dom"/>
</dbReference>
<feature type="domain" description="N-acetyltransferase" evidence="6">
    <location>
        <begin position="6"/>
        <end position="149"/>
    </location>
</feature>
<dbReference type="EC" id="2.3.1.189" evidence="4"/>
<feature type="binding site" evidence="4">
    <location>
        <begin position="268"/>
        <end position="270"/>
    </location>
    <ligand>
        <name>acetyl-CoA</name>
        <dbReference type="ChEBI" id="CHEBI:57288"/>
        <label>2</label>
    </ligand>
</feature>
<feature type="binding site" evidence="4">
    <location>
        <position position="182"/>
    </location>
    <ligand>
        <name>1D-myo-inositol 2-(L-cysteinylamino)-2-deoxy-alpha-D-glucopyranoside</name>
        <dbReference type="ChEBI" id="CHEBI:58887"/>
    </ligand>
</feature>
<feature type="binding site" evidence="4">
    <location>
        <begin position="81"/>
        <end position="83"/>
    </location>
    <ligand>
        <name>acetyl-CoA</name>
        <dbReference type="ChEBI" id="CHEBI:57288"/>
        <label>1</label>
    </ligand>
</feature>
<evidence type="ECO:0000256" key="1">
    <source>
        <dbReference type="ARBA" id="ARBA00022679"/>
    </source>
</evidence>
<keyword evidence="1 4" id="KW-0808">Transferase</keyword>
<comment type="function">
    <text evidence="4">Catalyzes the transfer of acetyl from acetyl-CoA to desacetylmycothiol (Cys-GlcN-Ins) to form mycothiol.</text>
</comment>
<evidence type="ECO:0000256" key="4">
    <source>
        <dbReference type="HAMAP-Rule" id="MF_01698"/>
    </source>
</evidence>
<dbReference type="PROSITE" id="PS51186">
    <property type="entry name" value="GNAT"/>
    <property type="match status" value="2"/>
</dbReference>
<dbReference type="Gene3D" id="3.40.630.30">
    <property type="match status" value="1"/>
</dbReference>
<accession>A0ABW1SW73</accession>
<comment type="caution">
    <text evidence="7">The sequence shown here is derived from an EMBL/GenBank/DDBJ whole genome shotgun (WGS) entry which is preliminary data.</text>
</comment>
<dbReference type="Proteomes" id="UP001596138">
    <property type="component" value="Unassembled WGS sequence"/>
</dbReference>
<dbReference type="InterPro" id="IPR017813">
    <property type="entry name" value="Mycothiol_AcTrfase"/>
</dbReference>
<evidence type="ECO:0000256" key="5">
    <source>
        <dbReference type="SAM" id="MobiDB-lite"/>
    </source>
</evidence>
<dbReference type="EMBL" id="JBHSTI010000002">
    <property type="protein sequence ID" value="MFC6236521.1"/>
    <property type="molecule type" value="Genomic_DNA"/>
</dbReference>
<keyword evidence="8" id="KW-1185">Reference proteome</keyword>
<keyword evidence="2 4" id="KW-0677">Repeat</keyword>
<dbReference type="CDD" id="cd04301">
    <property type="entry name" value="NAT_SF"/>
    <property type="match status" value="1"/>
</dbReference>
<dbReference type="NCBIfam" id="TIGR03448">
    <property type="entry name" value="mycothiol_MshD"/>
    <property type="match status" value="1"/>
</dbReference>
<feature type="binding site" evidence="4">
    <location>
        <begin position="307"/>
        <end position="312"/>
    </location>
    <ligand>
        <name>acetyl-CoA</name>
        <dbReference type="ChEBI" id="CHEBI:57288"/>
        <label>2</label>
    </ligand>
</feature>
<name>A0ABW1SW73_9ACTN</name>
<dbReference type="PANTHER" id="PTHR43877">
    <property type="entry name" value="AMINOALKYLPHOSPHONATE N-ACETYLTRANSFERASE-RELATED-RELATED"/>
    <property type="match status" value="1"/>
</dbReference>
<feature type="binding site" evidence="4">
    <location>
        <position position="264"/>
    </location>
    <ligand>
        <name>1D-myo-inositol 2-(L-cysteinylamino)-2-deoxy-alpha-D-glucopyranoside</name>
        <dbReference type="ChEBI" id="CHEBI:58887"/>
    </ligand>
</feature>
<dbReference type="HAMAP" id="MF_01698">
    <property type="entry name" value="MshD"/>
    <property type="match status" value="1"/>
</dbReference>
<evidence type="ECO:0000313" key="8">
    <source>
        <dbReference type="Proteomes" id="UP001596138"/>
    </source>
</evidence>
<reference evidence="8" key="1">
    <citation type="journal article" date="2019" name="Int. J. Syst. Evol. Microbiol.">
        <title>The Global Catalogue of Microorganisms (GCM) 10K type strain sequencing project: providing services to taxonomists for standard genome sequencing and annotation.</title>
        <authorList>
            <consortium name="The Broad Institute Genomics Platform"/>
            <consortium name="The Broad Institute Genome Sequencing Center for Infectious Disease"/>
            <person name="Wu L."/>
            <person name="Ma J."/>
        </authorList>
    </citation>
    <scope>NUCLEOTIDE SEQUENCE [LARGE SCALE GENOMIC DNA]</scope>
    <source>
        <strain evidence="8">CGMCC 4.7317</strain>
    </source>
</reference>
<dbReference type="Pfam" id="PF00583">
    <property type="entry name" value="Acetyltransf_1"/>
    <property type="match status" value="1"/>
</dbReference>
<keyword evidence="3 4" id="KW-0012">Acyltransferase</keyword>
<evidence type="ECO:0000256" key="3">
    <source>
        <dbReference type="ARBA" id="ARBA00023315"/>
    </source>
</evidence>
<evidence type="ECO:0000256" key="2">
    <source>
        <dbReference type="ARBA" id="ARBA00022737"/>
    </source>
</evidence>
<feature type="binding site" evidence="4">
    <location>
        <position position="37"/>
    </location>
    <ligand>
        <name>1D-myo-inositol 2-(L-cysteinylamino)-2-deoxy-alpha-D-glucopyranoside</name>
        <dbReference type="ChEBI" id="CHEBI:58887"/>
    </ligand>
</feature>